<evidence type="ECO:0000313" key="1">
    <source>
        <dbReference type="EMBL" id="MFC6059999.1"/>
    </source>
</evidence>
<comment type="caution">
    <text evidence="1">The sequence shown here is derived from an EMBL/GenBank/DDBJ whole genome shotgun (WGS) entry which is preliminary data.</text>
</comment>
<dbReference type="RefSeq" id="WP_386405291.1">
    <property type="nucleotide sequence ID" value="NZ_JBHSPT010000104.1"/>
</dbReference>
<gene>
    <name evidence="1" type="ORF">ACFP50_32765</name>
</gene>
<dbReference type="EMBL" id="JBHSPT010000104">
    <property type="protein sequence ID" value="MFC6059999.1"/>
    <property type="molecule type" value="Genomic_DNA"/>
</dbReference>
<organism evidence="1 2">
    <name type="scientific">Streptomyces pratens</name>
    <dbReference type="NCBI Taxonomy" id="887456"/>
    <lineage>
        <taxon>Bacteria</taxon>
        <taxon>Bacillati</taxon>
        <taxon>Actinomycetota</taxon>
        <taxon>Actinomycetes</taxon>
        <taxon>Kitasatosporales</taxon>
        <taxon>Streptomycetaceae</taxon>
        <taxon>Streptomyces</taxon>
    </lineage>
</organism>
<accession>A0ABW1M9A9</accession>
<evidence type="ECO:0000313" key="2">
    <source>
        <dbReference type="Proteomes" id="UP001596242"/>
    </source>
</evidence>
<name>A0ABW1M9A9_9ACTN</name>
<sequence>MAEHTPTARPNPRPDLNFTPVRNGMDYLARAVDDLTERAGAPSESDLKYAVLHLQAATEVLLKARLVGEHWSLVFKNPGSATLEDFKKGKFDSCTIEATMDRLENIAQVKISAEGRSAIKVLAEDRNALTHYGHTANAFQVEARAARVLSFLLDFITEQLYPMLHAEYNDAINEVFVRYPTSLLTRDVQLEDPAVQAALQQQREVDVTMRALRSKLRRVDKLVEKRMQDLSGGLASLEHRTARCPDCLQWAFVVNDDSNWSPIKCRFCLAVYHQIHEAAIAYARRVTGMVDKTQICPNCGAAHTMVIGAKTADRRRPGGVVEAICFNCGCHVPQIATKELWTTDPYRPHVADGEEQP</sequence>
<protein>
    <submittedName>
        <fullName evidence="1">Uncharacterized protein</fullName>
    </submittedName>
</protein>
<keyword evidence="2" id="KW-1185">Reference proteome</keyword>
<reference evidence="2" key="1">
    <citation type="journal article" date="2019" name="Int. J. Syst. Evol. Microbiol.">
        <title>The Global Catalogue of Microorganisms (GCM) 10K type strain sequencing project: providing services to taxonomists for standard genome sequencing and annotation.</title>
        <authorList>
            <consortium name="The Broad Institute Genomics Platform"/>
            <consortium name="The Broad Institute Genome Sequencing Center for Infectious Disease"/>
            <person name="Wu L."/>
            <person name="Ma J."/>
        </authorList>
    </citation>
    <scope>NUCLEOTIDE SEQUENCE [LARGE SCALE GENOMIC DNA]</scope>
    <source>
        <strain evidence="2">JCM 12763</strain>
    </source>
</reference>
<proteinExistence type="predicted"/>
<dbReference type="Proteomes" id="UP001596242">
    <property type="component" value="Unassembled WGS sequence"/>
</dbReference>